<keyword evidence="1" id="KW-0472">Membrane</keyword>
<evidence type="ECO:0000313" key="3">
    <source>
        <dbReference type="EMBL" id="MBW3127169.1"/>
    </source>
</evidence>
<comment type="caution">
    <text evidence="3">The sequence shown here is derived from an EMBL/GenBank/DDBJ whole genome shotgun (WGS) entry which is preliminary data.</text>
</comment>
<dbReference type="RefSeq" id="WP_219156277.1">
    <property type="nucleotide sequence ID" value="NZ_JAHWGL010000002.1"/>
</dbReference>
<dbReference type="SMART" id="SM00014">
    <property type="entry name" value="acidPPc"/>
    <property type="match status" value="1"/>
</dbReference>
<feature type="transmembrane region" description="Helical" evidence="1">
    <location>
        <begin position="164"/>
        <end position="185"/>
    </location>
</feature>
<protein>
    <submittedName>
        <fullName evidence="3">Phosphatase PAP2 family protein</fullName>
    </submittedName>
</protein>
<feature type="domain" description="Phosphatidic acid phosphatase type 2/haloperoxidase" evidence="2">
    <location>
        <begin position="117"/>
        <end position="234"/>
    </location>
</feature>
<evidence type="ECO:0000256" key="1">
    <source>
        <dbReference type="SAM" id="Phobius"/>
    </source>
</evidence>
<sequence length="253" mass="28244">MIPTETGRHAGGPGSSSCRSLSCPTSFLFAISGPCGALLARPPTARAISGSGPIPWPMRELLQALDTRLLLWVNGHHNSWGDALMWWASQTFTWVPFYAALLALLAVRFRRRAWLLLPLIAVLILLSDQVSASLFKPWFQRLRPSHEPGLTNQLRLLHAYRGGTYGFVSSHASNVFALAFFLYFTARRRLPWLPWVLFPWATLVAYSRVYLGVHYPSDVLVPVLVSIPLAYTVSQFYAWGEARLMPPVPPAST</sequence>
<feature type="transmembrane region" description="Helical" evidence="1">
    <location>
        <begin position="84"/>
        <end position="107"/>
    </location>
</feature>
<dbReference type="PANTHER" id="PTHR14969">
    <property type="entry name" value="SPHINGOSINE-1-PHOSPHATE PHOSPHOHYDROLASE"/>
    <property type="match status" value="1"/>
</dbReference>
<evidence type="ECO:0000313" key="4">
    <source>
        <dbReference type="Proteomes" id="UP000826188"/>
    </source>
</evidence>
<keyword evidence="1" id="KW-1133">Transmembrane helix</keyword>
<feature type="transmembrane region" description="Helical" evidence="1">
    <location>
        <begin position="114"/>
        <end position="135"/>
    </location>
</feature>
<proteinExistence type="predicted"/>
<feature type="transmembrane region" description="Helical" evidence="1">
    <location>
        <begin position="192"/>
        <end position="213"/>
    </location>
</feature>
<evidence type="ECO:0000259" key="2">
    <source>
        <dbReference type="SMART" id="SM00014"/>
    </source>
</evidence>
<organism evidence="3 4">
    <name type="scientific">Hymenobacter profundi</name>
    <dbReference type="NCBI Taxonomy" id="1982110"/>
    <lineage>
        <taxon>Bacteria</taxon>
        <taxon>Pseudomonadati</taxon>
        <taxon>Bacteroidota</taxon>
        <taxon>Cytophagia</taxon>
        <taxon>Cytophagales</taxon>
        <taxon>Hymenobacteraceae</taxon>
        <taxon>Hymenobacter</taxon>
    </lineage>
</organism>
<name>A0ABS6WWN2_9BACT</name>
<keyword evidence="4" id="KW-1185">Reference proteome</keyword>
<reference evidence="3 4" key="1">
    <citation type="submission" date="2021-07" db="EMBL/GenBank/DDBJ databases">
        <title>Hymenobacter profundi sp. nov., isolated from deep-sea water.</title>
        <authorList>
            <person name="Kim M.K."/>
        </authorList>
    </citation>
    <scope>NUCLEOTIDE SEQUENCE [LARGE SCALE GENOMIC DNA]</scope>
    <source>
        <strain evidence="3 4">M2</strain>
    </source>
</reference>
<dbReference type="Proteomes" id="UP000826188">
    <property type="component" value="Unassembled WGS sequence"/>
</dbReference>
<dbReference type="PANTHER" id="PTHR14969:SF13">
    <property type="entry name" value="AT30094P"/>
    <property type="match status" value="1"/>
</dbReference>
<gene>
    <name evidence="3" type="ORF">KYK14_01270</name>
</gene>
<dbReference type="CDD" id="cd03395">
    <property type="entry name" value="PAP2_like_4"/>
    <property type="match status" value="1"/>
</dbReference>
<dbReference type="Pfam" id="PF01569">
    <property type="entry name" value="PAP2"/>
    <property type="match status" value="1"/>
</dbReference>
<dbReference type="EMBL" id="JAHWGL010000002">
    <property type="protein sequence ID" value="MBW3127169.1"/>
    <property type="molecule type" value="Genomic_DNA"/>
</dbReference>
<dbReference type="InterPro" id="IPR000326">
    <property type="entry name" value="PAP2/HPO"/>
</dbReference>
<accession>A0ABS6WWN2</accession>
<keyword evidence="1" id="KW-0812">Transmembrane</keyword>